<dbReference type="AlphaFoldDB" id="A0AA38TJN7"/>
<gene>
    <name evidence="3" type="ORF">OSB04_011170</name>
</gene>
<reference evidence="3" key="1">
    <citation type="submission" date="2023-03" db="EMBL/GenBank/DDBJ databases">
        <title>Chromosome-scale reference genome and RAD-based genetic map of yellow starthistle (Centaurea solstitialis) reveal putative structural variation and QTLs associated with invader traits.</title>
        <authorList>
            <person name="Reatini B."/>
            <person name="Cang F.A."/>
            <person name="Jiang Q."/>
            <person name="Mckibben M.T.W."/>
            <person name="Barker M.S."/>
            <person name="Rieseberg L.H."/>
            <person name="Dlugosch K.M."/>
        </authorList>
    </citation>
    <scope>NUCLEOTIDE SEQUENCE</scope>
    <source>
        <strain evidence="3">CAN-66</strain>
        <tissue evidence="3">Leaf</tissue>
    </source>
</reference>
<protein>
    <recommendedName>
        <fullName evidence="2">DUF4283 domain-containing protein</fullName>
    </recommendedName>
</protein>
<feature type="domain" description="DUF4283" evidence="2">
    <location>
        <begin position="53"/>
        <end position="128"/>
    </location>
</feature>
<evidence type="ECO:0000259" key="2">
    <source>
        <dbReference type="Pfam" id="PF14111"/>
    </source>
</evidence>
<comment type="caution">
    <text evidence="3">The sequence shown here is derived from an EMBL/GenBank/DDBJ whole genome shotgun (WGS) entry which is preliminary data.</text>
</comment>
<keyword evidence="4" id="KW-1185">Reference proteome</keyword>
<feature type="compositionally biased region" description="Polar residues" evidence="1">
    <location>
        <begin position="234"/>
        <end position="244"/>
    </location>
</feature>
<name>A0AA38TJN7_9ASTR</name>
<evidence type="ECO:0000256" key="1">
    <source>
        <dbReference type="SAM" id="MobiDB-lite"/>
    </source>
</evidence>
<accession>A0AA38TJN7</accession>
<dbReference type="PANTHER" id="PTHR31286:SF99">
    <property type="entry name" value="DUF4283 DOMAIN-CONTAINING PROTEIN"/>
    <property type="match status" value="1"/>
</dbReference>
<dbReference type="EMBL" id="JARYMX010000003">
    <property type="protein sequence ID" value="KAJ9556556.1"/>
    <property type="molecule type" value="Genomic_DNA"/>
</dbReference>
<dbReference type="InterPro" id="IPR025558">
    <property type="entry name" value="DUF4283"/>
</dbReference>
<proteinExistence type="predicted"/>
<dbReference type="PANTHER" id="PTHR31286">
    <property type="entry name" value="GLYCINE-RICH CELL WALL STRUCTURAL PROTEIN 1.8-LIKE"/>
    <property type="match status" value="1"/>
</dbReference>
<evidence type="ECO:0000313" key="3">
    <source>
        <dbReference type="EMBL" id="KAJ9556556.1"/>
    </source>
</evidence>
<organism evidence="3 4">
    <name type="scientific">Centaurea solstitialis</name>
    <name type="common">yellow star-thistle</name>
    <dbReference type="NCBI Taxonomy" id="347529"/>
    <lineage>
        <taxon>Eukaryota</taxon>
        <taxon>Viridiplantae</taxon>
        <taxon>Streptophyta</taxon>
        <taxon>Embryophyta</taxon>
        <taxon>Tracheophyta</taxon>
        <taxon>Spermatophyta</taxon>
        <taxon>Magnoliopsida</taxon>
        <taxon>eudicotyledons</taxon>
        <taxon>Gunneridae</taxon>
        <taxon>Pentapetalae</taxon>
        <taxon>asterids</taxon>
        <taxon>campanulids</taxon>
        <taxon>Asterales</taxon>
        <taxon>Asteraceae</taxon>
        <taxon>Carduoideae</taxon>
        <taxon>Cardueae</taxon>
        <taxon>Centaureinae</taxon>
        <taxon>Centaurea</taxon>
    </lineage>
</organism>
<dbReference type="InterPro" id="IPR040256">
    <property type="entry name" value="At4g02000-like"/>
</dbReference>
<sequence length="319" mass="35279">MASFTASGAVTVTDDRVSVFDRVGVFSLMDRKANSITIPIELAREASKAYHTTIVGYFLGSRVPFPIVQRYLRSAWGKYGFNDVMMNNNGFFFIKFNDEGRSTSAMEEGMIMIRNVPMFVGPWDPSKGLSRPSHDSCPLWVKFHNIPLVLFNQEGISRIASALGVPKRMDACTSSVTRSGCSVCCVFGHKQFACAKAVQMSVAEQKKPLMDEDGFVRVERKQWRRKVSVDIGTPQANKEASSSGTKEDGVSAPVDAPQVVEPAQVKPSVDERIDIDADDTGVVHPTEVVNESMDDTSVRDLEKAKERKRLGLEFEMPVP</sequence>
<feature type="region of interest" description="Disordered" evidence="1">
    <location>
        <begin position="229"/>
        <end position="300"/>
    </location>
</feature>
<dbReference type="Proteomes" id="UP001172457">
    <property type="component" value="Chromosome 3"/>
</dbReference>
<dbReference type="Pfam" id="PF14111">
    <property type="entry name" value="DUF4283"/>
    <property type="match status" value="1"/>
</dbReference>
<evidence type="ECO:0000313" key="4">
    <source>
        <dbReference type="Proteomes" id="UP001172457"/>
    </source>
</evidence>